<feature type="compositionally biased region" description="Polar residues" evidence="2">
    <location>
        <begin position="41"/>
        <end position="50"/>
    </location>
</feature>
<feature type="region of interest" description="Disordered" evidence="2">
    <location>
        <begin position="218"/>
        <end position="246"/>
    </location>
</feature>
<feature type="region of interest" description="Disordered" evidence="2">
    <location>
        <begin position="26"/>
        <end position="54"/>
    </location>
</feature>
<dbReference type="EMBL" id="CAKKNE010000001">
    <property type="protein sequence ID" value="CAH0366466.1"/>
    <property type="molecule type" value="Genomic_DNA"/>
</dbReference>
<gene>
    <name evidence="3" type="ORF">PECAL_1P29610</name>
</gene>
<dbReference type="AlphaFoldDB" id="A0A8J2SF88"/>
<dbReference type="Proteomes" id="UP000789595">
    <property type="component" value="Unassembled WGS sequence"/>
</dbReference>
<keyword evidence="4" id="KW-1185">Reference proteome</keyword>
<name>A0A8J2SF88_9STRA</name>
<sequence>MVFVPLEGNLTPEEQHAKMLERLNEMESGPKQQKPGEGRKTNNAKAFSNSRHPDKIHARHLQRRHHCERVIQARKDALDLAKKIEDKYRSPMNRYGFLHEMCSTQGIDDPQTVKELAHVNLRLHEETKDITDRYKAANLAKERIKNAGKSIIKKAHAKGNALLGVMGAAMKKKAEEGGESVYVDDKPTEPKEKEWKDMTSRERAMKFYNRTQMLAGKNDASPAVRKMKENRKKDTETAKASMKRSGDDVRLAGLKNKKRPDLKERQVLERLEAKYLGLVFVAEVKRKEKEKADKLQKMQERAKAIEAQDRENRLEAKLKRQKRLRDMAAYAGWGRQPHRMEGSKAPRSVLASKGLQILAAPAMRKRSIRLPSFKRTAFKPVMEQVVEDVEATPKRNVRDFMSKALVKRDTTVVSPEEDEMSVVTLDSAAATIGSTARGNPFSPSSRRPALSPLEARSLELDDMLEPEGAEESKAEG</sequence>
<proteinExistence type="predicted"/>
<evidence type="ECO:0000256" key="2">
    <source>
        <dbReference type="SAM" id="MobiDB-lite"/>
    </source>
</evidence>
<evidence type="ECO:0000256" key="1">
    <source>
        <dbReference type="SAM" id="Coils"/>
    </source>
</evidence>
<protein>
    <submittedName>
        <fullName evidence="3">Uncharacterized protein</fullName>
    </submittedName>
</protein>
<reference evidence="3" key="1">
    <citation type="submission" date="2021-11" db="EMBL/GenBank/DDBJ databases">
        <authorList>
            <consortium name="Genoscope - CEA"/>
            <person name="William W."/>
        </authorList>
    </citation>
    <scope>NUCLEOTIDE SEQUENCE</scope>
</reference>
<evidence type="ECO:0000313" key="3">
    <source>
        <dbReference type="EMBL" id="CAH0366466.1"/>
    </source>
</evidence>
<organism evidence="3 4">
    <name type="scientific">Pelagomonas calceolata</name>
    <dbReference type="NCBI Taxonomy" id="35677"/>
    <lineage>
        <taxon>Eukaryota</taxon>
        <taxon>Sar</taxon>
        <taxon>Stramenopiles</taxon>
        <taxon>Ochrophyta</taxon>
        <taxon>Pelagophyceae</taxon>
        <taxon>Pelagomonadales</taxon>
        <taxon>Pelagomonadaceae</taxon>
        <taxon>Pelagomonas</taxon>
    </lineage>
</organism>
<feature type="compositionally biased region" description="Low complexity" evidence="2">
    <location>
        <begin position="440"/>
        <end position="453"/>
    </location>
</feature>
<comment type="caution">
    <text evidence="3">The sequence shown here is derived from an EMBL/GenBank/DDBJ whole genome shotgun (WGS) entry which is preliminary data.</text>
</comment>
<keyword evidence="1" id="KW-0175">Coiled coil</keyword>
<feature type="compositionally biased region" description="Acidic residues" evidence="2">
    <location>
        <begin position="460"/>
        <end position="469"/>
    </location>
</feature>
<feature type="region of interest" description="Disordered" evidence="2">
    <location>
        <begin position="432"/>
        <end position="476"/>
    </location>
</feature>
<accession>A0A8J2SF88</accession>
<feature type="coiled-coil region" evidence="1">
    <location>
        <begin position="281"/>
        <end position="324"/>
    </location>
</feature>
<evidence type="ECO:0000313" key="4">
    <source>
        <dbReference type="Proteomes" id="UP000789595"/>
    </source>
</evidence>